<feature type="signal peptide" evidence="1">
    <location>
        <begin position="1"/>
        <end position="21"/>
    </location>
</feature>
<keyword evidence="5" id="KW-1185">Reference proteome</keyword>
<sequence length="110" mass="11872">MNKLISIVALCGALLTSNVQAHGDHGVISGQKAVIIAATHIQKMTFKGAGFEVGKLDESWKNIDKSQLSIASVEDNFYVVSASNASNEDKLYFQIAKNGQVISVKDKNDF</sequence>
<reference evidence="3 5" key="2">
    <citation type="submission" date="2023-10" db="EMBL/GenBank/DDBJ databases">
        <title>To unveil natural product biosynthetic capacity in Pseudoalteromonas.</title>
        <authorList>
            <person name="Wang J."/>
        </authorList>
    </citation>
    <scope>NUCLEOTIDE SEQUENCE [LARGE SCALE GENOMIC DNA]</scope>
    <source>
        <strain evidence="3 5">DSM 15914</strain>
    </source>
</reference>
<evidence type="ECO:0000256" key="1">
    <source>
        <dbReference type="SAM" id="SignalP"/>
    </source>
</evidence>
<organism evidence="2 4">
    <name type="scientific">Pseudoalteromonas maricaloris</name>
    <dbReference type="NCBI Taxonomy" id="184924"/>
    <lineage>
        <taxon>Bacteria</taxon>
        <taxon>Pseudomonadati</taxon>
        <taxon>Pseudomonadota</taxon>
        <taxon>Gammaproteobacteria</taxon>
        <taxon>Alteromonadales</taxon>
        <taxon>Pseudoalteromonadaceae</taxon>
        <taxon>Pseudoalteromonas</taxon>
    </lineage>
</organism>
<dbReference type="RefSeq" id="WP_128583188.1">
    <property type="nucleotide sequence ID" value="NZ_CBCSDF010000016.1"/>
</dbReference>
<feature type="chain" id="PRO_5034032606" evidence="1">
    <location>
        <begin position="22"/>
        <end position="110"/>
    </location>
</feature>
<evidence type="ECO:0000313" key="3">
    <source>
        <dbReference type="EMBL" id="WOX28597.1"/>
    </source>
</evidence>
<dbReference type="AlphaFoldDB" id="A0A8I2H081"/>
<keyword evidence="1" id="KW-0732">Signal</keyword>
<evidence type="ECO:0000313" key="4">
    <source>
        <dbReference type="Proteomes" id="UP000646877"/>
    </source>
</evidence>
<reference evidence="2" key="1">
    <citation type="submission" date="2019-10" db="EMBL/GenBank/DDBJ databases">
        <authorList>
            <person name="Paulsen S."/>
        </authorList>
    </citation>
    <scope>NUCLEOTIDE SEQUENCE</scope>
    <source>
        <strain evidence="2">LMG 19692</strain>
    </source>
</reference>
<name>A0A8I2H081_9GAMM</name>
<protein>
    <submittedName>
        <fullName evidence="3">DUF6488 family protein</fullName>
    </submittedName>
</protein>
<evidence type="ECO:0000313" key="5">
    <source>
        <dbReference type="Proteomes" id="UP001304419"/>
    </source>
</evidence>
<gene>
    <name evidence="2" type="ORF">F9Y85_11770</name>
    <name evidence="3" type="ORF">R5H13_18585</name>
</gene>
<dbReference type="EMBL" id="CP137578">
    <property type="protein sequence ID" value="WOX28597.1"/>
    <property type="molecule type" value="Genomic_DNA"/>
</dbReference>
<accession>A0A8I2H081</accession>
<proteinExistence type="predicted"/>
<dbReference type="EMBL" id="WEIA01000006">
    <property type="protein sequence ID" value="NLR21987.1"/>
    <property type="molecule type" value="Genomic_DNA"/>
</dbReference>
<dbReference type="Proteomes" id="UP000646877">
    <property type="component" value="Unassembled WGS sequence"/>
</dbReference>
<dbReference type="InterPro" id="IPR045503">
    <property type="entry name" value="DUF6488"/>
</dbReference>
<dbReference type="Pfam" id="PF20098">
    <property type="entry name" value="DUF6488"/>
    <property type="match status" value="1"/>
</dbReference>
<dbReference type="Proteomes" id="UP001304419">
    <property type="component" value="Chromosome 1"/>
</dbReference>
<evidence type="ECO:0000313" key="2">
    <source>
        <dbReference type="EMBL" id="NLR21987.1"/>
    </source>
</evidence>